<evidence type="ECO:0000313" key="2">
    <source>
        <dbReference type="EMBL" id="OGG41305.1"/>
    </source>
</evidence>
<dbReference type="Proteomes" id="UP000176996">
    <property type="component" value="Unassembled WGS sequence"/>
</dbReference>
<dbReference type="Pfam" id="PF18895">
    <property type="entry name" value="T4SS_pilin"/>
    <property type="match status" value="1"/>
</dbReference>
<keyword evidence="1" id="KW-1133">Transmembrane helix</keyword>
<dbReference type="STRING" id="1798471.A3A21_04100"/>
<gene>
    <name evidence="2" type="ORF">A3A21_04100</name>
</gene>
<proteinExistence type="predicted"/>
<comment type="caution">
    <text evidence="2">The sequence shown here is derived from an EMBL/GenBank/DDBJ whole genome shotgun (WGS) entry which is preliminary data.</text>
</comment>
<sequence>MCDILNIKVVISSMKRIILISLLLPLLTHAKLNIDENFTNIWTGTGDCNLSTSKVGCTLTDGYVVGANILKFLFALAIPITVGMFVWGGIQLMTSGASGGDTKKAKETMKNAIIGLVIALAAVLIVNLVKKILTGS</sequence>
<protein>
    <submittedName>
        <fullName evidence="2">Uncharacterized protein</fullName>
    </submittedName>
</protein>
<evidence type="ECO:0000256" key="1">
    <source>
        <dbReference type="SAM" id="Phobius"/>
    </source>
</evidence>
<dbReference type="AlphaFoldDB" id="A0A1F6BWH0"/>
<accession>A0A1F6BWH0</accession>
<organism evidence="2 3">
    <name type="scientific">Candidatus Jorgensenbacteria bacterium RIFCSPLOWO2_01_FULL_45_25b</name>
    <dbReference type="NCBI Taxonomy" id="1798471"/>
    <lineage>
        <taxon>Bacteria</taxon>
        <taxon>Candidatus Joergenseniibacteriota</taxon>
    </lineage>
</organism>
<feature type="transmembrane region" description="Helical" evidence="1">
    <location>
        <begin position="69"/>
        <end position="90"/>
    </location>
</feature>
<keyword evidence="1" id="KW-0472">Membrane</keyword>
<reference evidence="2 3" key="1">
    <citation type="journal article" date="2016" name="Nat. Commun.">
        <title>Thousands of microbial genomes shed light on interconnected biogeochemical processes in an aquifer system.</title>
        <authorList>
            <person name="Anantharaman K."/>
            <person name="Brown C.T."/>
            <person name="Hug L.A."/>
            <person name="Sharon I."/>
            <person name="Castelle C.J."/>
            <person name="Probst A.J."/>
            <person name="Thomas B.C."/>
            <person name="Singh A."/>
            <person name="Wilkins M.J."/>
            <person name="Karaoz U."/>
            <person name="Brodie E.L."/>
            <person name="Williams K.H."/>
            <person name="Hubbard S.S."/>
            <person name="Banfield J.F."/>
        </authorList>
    </citation>
    <scope>NUCLEOTIDE SEQUENCE [LARGE SCALE GENOMIC DNA]</scope>
</reference>
<keyword evidence="1" id="KW-0812">Transmembrane</keyword>
<name>A0A1F6BWH0_9BACT</name>
<dbReference type="EMBL" id="MFKK01000013">
    <property type="protein sequence ID" value="OGG41305.1"/>
    <property type="molecule type" value="Genomic_DNA"/>
</dbReference>
<dbReference type="InterPro" id="IPR043993">
    <property type="entry name" value="T4SS_pilin"/>
</dbReference>
<feature type="transmembrane region" description="Helical" evidence="1">
    <location>
        <begin position="111"/>
        <end position="129"/>
    </location>
</feature>
<evidence type="ECO:0000313" key="3">
    <source>
        <dbReference type="Proteomes" id="UP000176996"/>
    </source>
</evidence>